<comment type="function">
    <text evidence="5">An FAD-requiring monooxygenase active on some tetracycline antibiotic derivatives, which leads to their inactivation. Hydroxylates carbon 11a of tetracycline and some analogs.</text>
</comment>
<feature type="domain" description="FAD-binding" evidence="6">
    <location>
        <begin position="7"/>
        <end position="173"/>
    </location>
</feature>
<protein>
    <recommendedName>
        <fullName evidence="5">Flavin-dependent monooxygenase</fullName>
    </recommendedName>
    <alternativeName>
        <fullName evidence="5">TetX monooxygenase</fullName>
        <shortName evidence="5">TetX</shortName>
        <ecNumber evidence="5">1.14.13.-</ecNumber>
    </alternativeName>
</protein>
<dbReference type="Pfam" id="PF01494">
    <property type="entry name" value="FAD_binding_3"/>
    <property type="match status" value="2"/>
</dbReference>
<comment type="subcellular location">
    <subcellularLocation>
        <location evidence="5">Cytoplasm</location>
    </subcellularLocation>
</comment>
<dbReference type="Gene3D" id="3.50.50.60">
    <property type="entry name" value="FAD/NAD(P)-binding domain"/>
    <property type="match status" value="1"/>
</dbReference>
<comment type="subunit">
    <text evidence="5">Monomer.</text>
</comment>
<dbReference type="Proteomes" id="UP000613193">
    <property type="component" value="Unassembled WGS sequence"/>
</dbReference>
<dbReference type="GO" id="GO:0005737">
    <property type="term" value="C:cytoplasm"/>
    <property type="evidence" value="ECO:0007669"/>
    <property type="project" value="UniProtKB-SubCell"/>
</dbReference>
<dbReference type="InterPro" id="IPR036188">
    <property type="entry name" value="FAD/NAD-bd_sf"/>
</dbReference>
<dbReference type="PANTHER" id="PTHR46972:SF1">
    <property type="entry name" value="FAD DEPENDENT OXIDOREDUCTASE DOMAIN-CONTAINING PROTEIN"/>
    <property type="match status" value="1"/>
</dbReference>
<reference evidence="7" key="1">
    <citation type="submission" date="2020-12" db="EMBL/GenBank/DDBJ databases">
        <title>Bacterial novel species Mucilaginibacter sp. SD-g isolated from soil.</title>
        <authorList>
            <person name="Jung H.-Y."/>
        </authorList>
    </citation>
    <scope>NUCLEOTIDE SEQUENCE</scope>
    <source>
        <strain evidence="7">SD-g</strain>
    </source>
</reference>
<dbReference type="SUPFAM" id="SSF51905">
    <property type="entry name" value="FAD/NAD(P)-binding domain"/>
    <property type="match status" value="1"/>
</dbReference>
<dbReference type="InterPro" id="IPR043683">
    <property type="entry name" value="TetX_monooxygenase"/>
</dbReference>
<proteinExistence type="inferred from homology"/>
<dbReference type="EC" id="1.14.13.-" evidence="5"/>
<organism evidence="7 8">
    <name type="scientific">Mucilaginibacter segetis</name>
    <dbReference type="NCBI Taxonomy" id="2793071"/>
    <lineage>
        <taxon>Bacteria</taxon>
        <taxon>Pseudomonadati</taxon>
        <taxon>Bacteroidota</taxon>
        <taxon>Sphingobacteriia</taxon>
        <taxon>Sphingobacteriales</taxon>
        <taxon>Sphingobacteriaceae</taxon>
        <taxon>Mucilaginibacter</taxon>
    </lineage>
</organism>
<accession>A0A934UMF0</accession>
<evidence type="ECO:0000313" key="8">
    <source>
        <dbReference type="Proteomes" id="UP000613193"/>
    </source>
</evidence>
<name>A0A934UMF0_9SPHI</name>
<keyword evidence="5" id="KW-0963">Cytoplasm</keyword>
<dbReference type="InterPro" id="IPR002938">
    <property type="entry name" value="FAD-bd"/>
</dbReference>
<comment type="catalytic activity">
    <reaction evidence="5">
        <text>a tetracycline + NADPH + O2 + H(+) = an 11a-hydroxytetracycline + NADP(+) + H2O</text>
        <dbReference type="Rhea" id="RHEA:61444"/>
        <dbReference type="ChEBI" id="CHEBI:15377"/>
        <dbReference type="ChEBI" id="CHEBI:15378"/>
        <dbReference type="ChEBI" id="CHEBI:15379"/>
        <dbReference type="ChEBI" id="CHEBI:57783"/>
        <dbReference type="ChEBI" id="CHEBI:58349"/>
        <dbReference type="ChEBI" id="CHEBI:144644"/>
        <dbReference type="ChEBI" id="CHEBI:144645"/>
    </reaction>
</comment>
<evidence type="ECO:0000256" key="4">
    <source>
        <dbReference type="ARBA" id="ARBA00023033"/>
    </source>
</evidence>
<keyword evidence="4 5" id="KW-0503">Monooxygenase</keyword>
<keyword evidence="5" id="KW-0547">Nucleotide-binding</keyword>
<comment type="similarity">
    <text evidence="5">Belongs to the aromatic-ring hydroxylase family. TetX subfamily.</text>
</comment>
<dbReference type="EMBL" id="JAEHFW010000001">
    <property type="protein sequence ID" value="MBK0378817.1"/>
    <property type="molecule type" value="Genomic_DNA"/>
</dbReference>
<evidence type="ECO:0000256" key="5">
    <source>
        <dbReference type="HAMAP-Rule" id="MF_00845"/>
    </source>
</evidence>
<gene>
    <name evidence="7" type="ORF">I5M19_05835</name>
</gene>
<keyword evidence="1 5" id="KW-0285">Flavoprotein</keyword>
<feature type="binding site" evidence="5">
    <location>
        <position position="306"/>
    </location>
    <ligand>
        <name>FAD</name>
        <dbReference type="ChEBI" id="CHEBI:57692"/>
    </ligand>
</feature>
<dbReference type="GO" id="GO:0004497">
    <property type="term" value="F:monooxygenase activity"/>
    <property type="evidence" value="ECO:0007669"/>
    <property type="project" value="UniProtKB-UniRule"/>
</dbReference>
<dbReference type="HAMAP" id="MF_00845">
    <property type="entry name" value="TetX_monooxygenase"/>
    <property type="match status" value="1"/>
</dbReference>
<dbReference type="AlphaFoldDB" id="A0A934UMF0"/>
<feature type="domain" description="FAD-binding" evidence="6">
    <location>
        <begin position="303"/>
        <end position="333"/>
    </location>
</feature>
<keyword evidence="3 5" id="KW-0560">Oxidoreductase</keyword>
<evidence type="ECO:0000256" key="2">
    <source>
        <dbReference type="ARBA" id="ARBA00022827"/>
    </source>
</evidence>
<keyword evidence="2 5" id="KW-0274">FAD</keyword>
<feature type="binding site" evidence="5">
    <location>
        <position position="113"/>
    </location>
    <ligand>
        <name>FAD</name>
        <dbReference type="ChEBI" id="CHEBI:57692"/>
    </ligand>
</feature>
<feature type="binding site" evidence="5">
    <location>
        <position position="43"/>
    </location>
    <ligand>
        <name>NADPH</name>
        <dbReference type="ChEBI" id="CHEBI:57783"/>
    </ligand>
</feature>
<comment type="cofactor">
    <cofactor evidence="5">
        <name>FAD</name>
        <dbReference type="ChEBI" id="CHEBI:57692"/>
    </cofactor>
</comment>
<evidence type="ECO:0000313" key="7">
    <source>
        <dbReference type="EMBL" id="MBK0378817.1"/>
    </source>
</evidence>
<comment type="domain">
    <text evidence="5">Consists of an N-terminal FAD-binding domain with a Rossman fold and a C-terminal substrate-binding domain.</text>
</comment>
<feature type="binding site" evidence="5">
    <location>
        <position position="50"/>
    </location>
    <ligand>
        <name>FAD</name>
        <dbReference type="ChEBI" id="CHEBI:57692"/>
    </ligand>
</feature>
<evidence type="ECO:0000256" key="1">
    <source>
        <dbReference type="ARBA" id="ARBA00022630"/>
    </source>
</evidence>
<comment type="caution">
    <text evidence="7">The sequence shown here is derived from an EMBL/GenBank/DDBJ whole genome shotgun (WGS) entry which is preliminary data.</text>
</comment>
<evidence type="ECO:0000259" key="6">
    <source>
        <dbReference type="Pfam" id="PF01494"/>
    </source>
</evidence>
<keyword evidence="8" id="KW-1185">Reference proteome</keyword>
<keyword evidence="5" id="KW-0521">NADP</keyword>
<dbReference type="GO" id="GO:0071949">
    <property type="term" value="F:FAD binding"/>
    <property type="evidence" value="ECO:0007669"/>
    <property type="project" value="InterPro"/>
</dbReference>
<dbReference type="GO" id="GO:0046677">
    <property type="term" value="P:response to antibiotic"/>
    <property type="evidence" value="ECO:0007669"/>
    <property type="project" value="InterPro"/>
</dbReference>
<sequence length="386" mass="42757">MLIQNKQIAIAGGGPGGLTLARLLQLKGVNVKVYERDLNKDARVTGAPLDMHEASGMAALHKANLTDEFKKYVKVGADKKIVVNERAEIFFSDHDTEINTDPKGGYFNPEIDRAALRKILLESLLPETVVWDSSLISMNAQDEGWLLKFKNGSVAYADIVIGADGANSKIRPYITDIKAIYSGITMLEINIPDAEKTAPLIYKLLKGGKIMAFGDNKCLLGGQKGDDGIGFYASFKPDEYWAVNSGLNYTDRTQMLDWFKKEYYGWSQLWYEIFENAAMPIIPRPIYCVPVNQTWEPLPNLTMLGDAAHLMPPFAGEGANSAMLDALELSECLTSDQLDTLQQAIAFYETGMRKRTAIAALISLENGGRMHSEKALENMLAVFNRQ</sequence>
<dbReference type="RefSeq" id="WP_200065233.1">
    <property type="nucleotide sequence ID" value="NZ_JAEHFW010000001.1"/>
</dbReference>
<dbReference type="PRINTS" id="PR00420">
    <property type="entry name" value="RNGMNOXGNASE"/>
</dbReference>
<evidence type="ECO:0000256" key="3">
    <source>
        <dbReference type="ARBA" id="ARBA00023002"/>
    </source>
</evidence>
<dbReference type="PANTHER" id="PTHR46972">
    <property type="entry name" value="MONOOXYGENASE ASQM-RELATED"/>
    <property type="match status" value="1"/>
</dbReference>